<dbReference type="EMBL" id="JBHRTI010000010">
    <property type="protein sequence ID" value="MFC3149190.1"/>
    <property type="molecule type" value="Genomic_DNA"/>
</dbReference>
<keyword evidence="2" id="KW-1185">Reference proteome</keyword>
<comment type="caution">
    <text evidence="1">The sequence shown here is derived from an EMBL/GenBank/DDBJ whole genome shotgun (WGS) entry which is preliminary data.</text>
</comment>
<evidence type="ECO:0000313" key="2">
    <source>
        <dbReference type="Proteomes" id="UP001595556"/>
    </source>
</evidence>
<reference evidence="2" key="1">
    <citation type="journal article" date="2019" name="Int. J. Syst. Evol. Microbiol.">
        <title>The Global Catalogue of Microorganisms (GCM) 10K type strain sequencing project: providing services to taxonomists for standard genome sequencing and annotation.</title>
        <authorList>
            <consortium name="The Broad Institute Genomics Platform"/>
            <consortium name="The Broad Institute Genome Sequencing Center for Infectious Disease"/>
            <person name="Wu L."/>
            <person name="Ma J."/>
        </authorList>
    </citation>
    <scope>NUCLEOTIDE SEQUENCE [LARGE SCALE GENOMIC DNA]</scope>
    <source>
        <strain evidence="2">KCTC 52168</strain>
    </source>
</reference>
<evidence type="ECO:0000313" key="1">
    <source>
        <dbReference type="EMBL" id="MFC3149190.1"/>
    </source>
</evidence>
<dbReference type="RefSeq" id="WP_377305765.1">
    <property type="nucleotide sequence ID" value="NZ_CP180191.1"/>
</dbReference>
<proteinExistence type="predicted"/>
<dbReference type="Proteomes" id="UP001595556">
    <property type="component" value="Unassembled WGS sequence"/>
</dbReference>
<organism evidence="1 2">
    <name type="scientific">Piscinibacterium candidicorallinum</name>
    <dbReference type="NCBI Taxonomy" id="1793872"/>
    <lineage>
        <taxon>Bacteria</taxon>
        <taxon>Pseudomonadati</taxon>
        <taxon>Pseudomonadota</taxon>
        <taxon>Betaproteobacteria</taxon>
        <taxon>Burkholderiales</taxon>
        <taxon>Piscinibacterium</taxon>
    </lineage>
</organism>
<protein>
    <recommendedName>
        <fullName evidence="3">DNA-binding protein</fullName>
    </recommendedName>
</protein>
<gene>
    <name evidence="1" type="ORF">ACFOEN_16330</name>
</gene>
<dbReference type="InterPro" id="IPR026365">
    <property type="entry name" value="BcepMu_gp16"/>
</dbReference>
<dbReference type="NCBIfam" id="TIGR04111">
    <property type="entry name" value="BcepMu_gp16"/>
    <property type="match status" value="1"/>
</dbReference>
<sequence length="96" mass="10755">MSDIGNSENTQRPATAEQVSELFRYWGVSVATWATFRGFNVALTYSLLQGRSKGLWGQSWEIARALGLKSAPQGGPSLREDLELLSRERAQRANRR</sequence>
<name>A0ABV7H620_9BURK</name>
<accession>A0ABV7H620</accession>
<evidence type="ECO:0008006" key="3">
    <source>
        <dbReference type="Google" id="ProtNLM"/>
    </source>
</evidence>